<comment type="caution">
    <text evidence="2">The sequence shown here is derived from an EMBL/GenBank/DDBJ whole genome shotgun (WGS) entry which is preliminary data.</text>
</comment>
<keyword evidence="1" id="KW-1133">Transmembrane helix</keyword>
<dbReference type="Pfam" id="PF04748">
    <property type="entry name" value="Polysacc_deac_2"/>
    <property type="match status" value="1"/>
</dbReference>
<reference evidence="2 3" key="1">
    <citation type="submission" date="2018-07" db="EMBL/GenBank/DDBJ databases">
        <title>Campylobacter zealandensis sp. nov., isolated from birds and water in New Zealand.</title>
        <authorList>
            <person name="Wilkinson D.A."/>
            <person name="Biggs P.J."/>
            <person name="French N.P."/>
            <person name="Midwinter A.C."/>
        </authorList>
    </citation>
    <scope>NUCLEOTIDE SEQUENCE [LARGE SCALE GENOMIC DNA]</scope>
    <source>
        <strain evidence="2 3">B423b</strain>
    </source>
</reference>
<organism evidence="2 3">
    <name type="scientific">Campylobacter novaezeelandiae</name>
    <dbReference type="NCBI Taxonomy" id="2267891"/>
    <lineage>
        <taxon>Bacteria</taxon>
        <taxon>Pseudomonadati</taxon>
        <taxon>Campylobacterota</taxon>
        <taxon>Epsilonproteobacteria</taxon>
        <taxon>Campylobacterales</taxon>
        <taxon>Campylobacteraceae</taxon>
        <taxon>Campylobacter</taxon>
    </lineage>
</organism>
<dbReference type="AlphaFoldDB" id="A0A4Q9JUN4"/>
<evidence type="ECO:0000256" key="1">
    <source>
        <dbReference type="SAM" id="Phobius"/>
    </source>
</evidence>
<dbReference type="GO" id="GO:0005975">
    <property type="term" value="P:carbohydrate metabolic process"/>
    <property type="evidence" value="ECO:0007669"/>
    <property type="project" value="InterPro"/>
</dbReference>
<feature type="transmembrane region" description="Helical" evidence="1">
    <location>
        <begin position="12"/>
        <end position="31"/>
    </location>
</feature>
<dbReference type="CDD" id="cd10936">
    <property type="entry name" value="CE4_DAC2"/>
    <property type="match status" value="1"/>
</dbReference>
<dbReference type="Proteomes" id="UP000292583">
    <property type="component" value="Unassembled WGS sequence"/>
</dbReference>
<evidence type="ECO:0000313" key="2">
    <source>
        <dbReference type="EMBL" id="TBR79400.1"/>
    </source>
</evidence>
<dbReference type="PANTHER" id="PTHR30105:SF2">
    <property type="entry name" value="DIVERGENT POLYSACCHARIDE DEACETYLASE SUPERFAMILY"/>
    <property type="match status" value="1"/>
</dbReference>
<dbReference type="InterPro" id="IPR011330">
    <property type="entry name" value="Glyco_hydro/deAcase_b/a-brl"/>
</dbReference>
<accession>A0A4Q9JUN4</accession>
<dbReference type="PANTHER" id="PTHR30105">
    <property type="entry name" value="UNCHARACTERIZED YIBQ-RELATED"/>
    <property type="match status" value="1"/>
</dbReference>
<dbReference type="InterPro" id="IPR006837">
    <property type="entry name" value="Divergent_DAC"/>
</dbReference>
<gene>
    <name evidence="2" type="ORF">DU473_07315</name>
</gene>
<dbReference type="EMBL" id="QPGR01000016">
    <property type="protein sequence ID" value="TBR79400.1"/>
    <property type="molecule type" value="Genomic_DNA"/>
</dbReference>
<dbReference type="SUPFAM" id="SSF88713">
    <property type="entry name" value="Glycoside hydrolase/deacetylase"/>
    <property type="match status" value="1"/>
</dbReference>
<sequence length="359" mass="41735">MVCLKNLIRLKYFLIIFLLVLICILLALKIFTEYKKQENLAFNPEIQEFNSSIDLFRDNNQDFNQSDNIFKNYNYDQELNTSFLEKNLSIDDNNITDYKSNFDLNTSFSEQNLSSSDLNSSSLTQEMDTIKKENINQSKNNHTKKPKLVIIIDDMANSKQVSELKKLNLKLTPSFFPPDKTHKNTPQLASEFKFFMVHLPLEAINYNKPELNTLKVSDSKEHIDAMIKSIKKEFKGLRYINNHTGSLFTSDENAMRKLLTSFKKQDFIFVDSKTIGKTKALKLTKEFNQPYIQRDVFLDNEDNVSYIKSQLKQAIDLAHKKGFAIAIAHPRKNTFKALEESKEMLLEVNLVYLNEIYGN</sequence>
<proteinExistence type="predicted"/>
<keyword evidence="1" id="KW-0472">Membrane</keyword>
<dbReference type="OrthoDB" id="9784811at2"/>
<keyword evidence="1" id="KW-0812">Transmembrane</keyword>
<protein>
    <submittedName>
        <fullName evidence="2">Divergent polysaccharide deacetylase family protein</fullName>
    </submittedName>
</protein>
<name>A0A4Q9JUN4_9BACT</name>
<dbReference type="RefSeq" id="WP_131166010.1">
    <property type="nucleotide sequence ID" value="NZ_QPGP01000011.1"/>
</dbReference>
<dbReference type="Gene3D" id="3.20.20.370">
    <property type="entry name" value="Glycoside hydrolase/deacetylase"/>
    <property type="match status" value="1"/>
</dbReference>
<evidence type="ECO:0000313" key="3">
    <source>
        <dbReference type="Proteomes" id="UP000292583"/>
    </source>
</evidence>
<keyword evidence="3" id="KW-1185">Reference proteome</keyword>